<evidence type="ECO:0000313" key="1">
    <source>
        <dbReference type="EMBL" id="SVD50802.1"/>
    </source>
</evidence>
<accession>A0A382VWA9</accession>
<name>A0A382VWA9_9ZZZZ</name>
<protein>
    <submittedName>
        <fullName evidence="1">Uncharacterized protein</fullName>
    </submittedName>
</protein>
<reference evidence="1" key="1">
    <citation type="submission" date="2018-05" db="EMBL/GenBank/DDBJ databases">
        <authorList>
            <person name="Lanie J.A."/>
            <person name="Ng W.-L."/>
            <person name="Kazmierczak K.M."/>
            <person name="Andrzejewski T.M."/>
            <person name="Davidsen T.M."/>
            <person name="Wayne K.J."/>
            <person name="Tettelin H."/>
            <person name="Glass J.I."/>
            <person name="Rusch D."/>
            <person name="Podicherti R."/>
            <person name="Tsui H.-C.T."/>
            <person name="Winkler M.E."/>
        </authorList>
    </citation>
    <scope>NUCLEOTIDE SEQUENCE</scope>
</reference>
<organism evidence="1">
    <name type="scientific">marine metagenome</name>
    <dbReference type="NCBI Taxonomy" id="408172"/>
    <lineage>
        <taxon>unclassified sequences</taxon>
        <taxon>metagenomes</taxon>
        <taxon>ecological metagenomes</taxon>
    </lineage>
</organism>
<sequence>MARRQNYLNNKDMLKQIHISKSNYCWFEDRDKHHQHDMILYSTNEIPDAVEQARQNKAKRLQKLAWDANEDRKKKQVDFEVDPASFTEDEIVFRVMGFDHIPDEPGRKANPKTPADHKVKLPFPAFKHYTYADEKINEVGISHYNKEKEFDLSAGKITAVLATMYIKLVERYSQRSNWRGYTYIDE</sequence>
<dbReference type="EMBL" id="UINC01155127">
    <property type="protein sequence ID" value="SVD50802.1"/>
    <property type="molecule type" value="Genomic_DNA"/>
</dbReference>
<gene>
    <name evidence="1" type="ORF">METZ01_LOCUS403656</name>
</gene>
<dbReference type="AlphaFoldDB" id="A0A382VWA9"/>
<feature type="non-terminal residue" evidence="1">
    <location>
        <position position="186"/>
    </location>
</feature>
<proteinExistence type="predicted"/>